<dbReference type="EC" id="1.17.4.1" evidence="1"/>
<accession>A0A2X1Q243</accession>
<protein>
    <submittedName>
        <fullName evidence="1">Ribonucleoside-diphosphate reductase subunit alpha</fullName>
        <ecNumber evidence="1">1.17.4.1</ecNumber>
    </submittedName>
</protein>
<dbReference type="SUPFAM" id="SSF48168">
    <property type="entry name" value="R1 subunit of ribonucleotide reductase, N-terminal domain"/>
    <property type="match status" value="1"/>
</dbReference>
<dbReference type="Gene3D" id="3.20.70.20">
    <property type="match status" value="1"/>
</dbReference>
<organism evidence="1 2">
    <name type="scientific">Haemophilus influenzae</name>
    <dbReference type="NCBI Taxonomy" id="727"/>
    <lineage>
        <taxon>Bacteria</taxon>
        <taxon>Pseudomonadati</taxon>
        <taxon>Pseudomonadota</taxon>
        <taxon>Gammaproteobacteria</taxon>
        <taxon>Pasteurellales</taxon>
        <taxon>Pasteurellaceae</taxon>
        <taxon>Haemophilus</taxon>
    </lineage>
</organism>
<dbReference type="InterPro" id="IPR008926">
    <property type="entry name" value="RNR_R1-su_N"/>
</dbReference>
<name>A0A2X1Q243_HAEIF</name>
<sequence length="116" mass="13815">MEKYDQALLDDYTREEWDTMDGFIDHWRDMTFSYAAVKQLEGKYLVQNRVTGEIYESAQFLYLLVSASLFSKYPKETRFGLCKTFLRCNIDFQNFLTLHQLWRVCVHQLVSSALAY</sequence>
<proteinExistence type="predicted"/>
<dbReference type="AlphaFoldDB" id="A0A2X1Q243"/>
<evidence type="ECO:0000313" key="2">
    <source>
        <dbReference type="Proteomes" id="UP000249936"/>
    </source>
</evidence>
<dbReference type="EMBL" id="UASK01000011">
    <property type="protein sequence ID" value="SPX43125.1"/>
    <property type="molecule type" value="Genomic_DNA"/>
</dbReference>
<keyword evidence="1" id="KW-0560">Oxidoreductase</keyword>
<dbReference type="Proteomes" id="UP000249936">
    <property type="component" value="Unassembled WGS sequence"/>
</dbReference>
<dbReference type="GO" id="GO:0004748">
    <property type="term" value="F:ribonucleoside-diphosphate reductase activity, thioredoxin disulfide as acceptor"/>
    <property type="evidence" value="ECO:0007669"/>
    <property type="project" value="UniProtKB-EC"/>
</dbReference>
<evidence type="ECO:0000313" key="1">
    <source>
        <dbReference type="EMBL" id="SPX43125.1"/>
    </source>
</evidence>
<reference evidence="1 2" key="1">
    <citation type="submission" date="2018-06" db="EMBL/GenBank/DDBJ databases">
        <authorList>
            <consortium name="Pathogen Informatics"/>
            <person name="Doyle S."/>
        </authorList>
    </citation>
    <scope>NUCLEOTIDE SEQUENCE [LARGE SCALE GENOMIC DNA]</scope>
    <source>
        <strain evidence="1 2">NCTC11872</strain>
    </source>
</reference>
<gene>
    <name evidence="1" type="primary">nrdA_2</name>
    <name evidence="1" type="ORF">NCTC11872_02780</name>
</gene>